<protein>
    <recommendedName>
        <fullName evidence="4">Secreted protein</fullName>
    </recommendedName>
</protein>
<accession>A0A0A9A6X7</accession>
<organism evidence="3">
    <name type="scientific">Arundo donax</name>
    <name type="common">Giant reed</name>
    <name type="synonym">Donax arundinaceus</name>
    <dbReference type="NCBI Taxonomy" id="35708"/>
    <lineage>
        <taxon>Eukaryota</taxon>
        <taxon>Viridiplantae</taxon>
        <taxon>Streptophyta</taxon>
        <taxon>Embryophyta</taxon>
        <taxon>Tracheophyta</taxon>
        <taxon>Spermatophyta</taxon>
        <taxon>Magnoliopsida</taxon>
        <taxon>Liliopsida</taxon>
        <taxon>Poales</taxon>
        <taxon>Poaceae</taxon>
        <taxon>PACMAD clade</taxon>
        <taxon>Arundinoideae</taxon>
        <taxon>Arundineae</taxon>
        <taxon>Arundo</taxon>
    </lineage>
</organism>
<reference evidence="3" key="2">
    <citation type="journal article" date="2015" name="Data Brief">
        <title>Shoot transcriptome of the giant reed, Arundo donax.</title>
        <authorList>
            <person name="Barrero R.A."/>
            <person name="Guerrero F.D."/>
            <person name="Moolhuijzen P."/>
            <person name="Goolsby J.A."/>
            <person name="Tidwell J."/>
            <person name="Bellgard S.E."/>
            <person name="Bellgard M.I."/>
        </authorList>
    </citation>
    <scope>NUCLEOTIDE SEQUENCE</scope>
    <source>
        <tissue evidence="3">Shoot tissue taken approximately 20 cm above the soil surface</tissue>
    </source>
</reference>
<name>A0A0A9A6X7_ARUDO</name>
<feature type="chain" id="PRO_5002042554" description="Secreted protein" evidence="2">
    <location>
        <begin position="26"/>
        <end position="81"/>
    </location>
</feature>
<feature type="signal peptide" evidence="2">
    <location>
        <begin position="1"/>
        <end position="25"/>
    </location>
</feature>
<evidence type="ECO:0000256" key="2">
    <source>
        <dbReference type="SAM" id="SignalP"/>
    </source>
</evidence>
<dbReference type="AlphaFoldDB" id="A0A0A9A6X7"/>
<sequence>MTGMVVFLPGITCFTCVSIMPATVALDMGDGGSHPWETQLGDHSSSGRSNSTAPTHQQHTRCWRRPTMVMPKPCRCEDCYS</sequence>
<reference evidence="3" key="1">
    <citation type="submission" date="2014-09" db="EMBL/GenBank/DDBJ databases">
        <authorList>
            <person name="Magalhaes I.L.F."/>
            <person name="Oliveira U."/>
            <person name="Santos F.R."/>
            <person name="Vidigal T.H.D.A."/>
            <person name="Brescovit A.D."/>
            <person name="Santos A.J."/>
        </authorList>
    </citation>
    <scope>NUCLEOTIDE SEQUENCE</scope>
    <source>
        <tissue evidence="3">Shoot tissue taken approximately 20 cm above the soil surface</tissue>
    </source>
</reference>
<evidence type="ECO:0000256" key="1">
    <source>
        <dbReference type="SAM" id="MobiDB-lite"/>
    </source>
</evidence>
<feature type="region of interest" description="Disordered" evidence="1">
    <location>
        <begin position="30"/>
        <end position="61"/>
    </location>
</feature>
<dbReference type="EMBL" id="GBRH01251044">
    <property type="protein sequence ID" value="JAD46851.1"/>
    <property type="molecule type" value="Transcribed_RNA"/>
</dbReference>
<evidence type="ECO:0000313" key="3">
    <source>
        <dbReference type="EMBL" id="JAD46851.1"/>
    </source>
</evidence>
<evidence type="ECO:0008006" key="4">
    <source>
        <dbReference type="Google" id="ProtNLM"/>
    </source>
</evidence>
<keyword evidence="2" id="KW-0732">Signal</keyword>
<feature type="compositionally biased region" description="Polar residues" evidence="1">
    <location>
        <begin position="41"/>
        <end position="57"/>
    </location>
</feature>
<proteinExistence type="predicted"/>